<evidence type="ECO:0000313" key="1">
    <source>
        <dbReference type="EMBL" id="RHE39993.1"/>
    </source>
</evidence>
<dbReference type="Proteomes" id="UP000283745">
    <property type="component" value="Unassembled WGS sequence"/>
</dbReference>
<protein>
    <submittedName>
        <fullName evidence="1">WYL domain-containing protein</fullName>
    </submittedName>
</protein>
<dbReference type="EMBL" id="QSKF01000006">
    <property type="protein sequence ID" value="RHE39993.1"/>
    <property type="molecule type" value="Genomic_DNA"/>
</dbReference>
<sequence>MQMAKSHNQKAKILILEHLLAGTSRDRVVTMQEILDKLAEYEITAERKSIYDDLEALREFGLDIEFKRGRPGGYYLKNGNVPSVQKKPTADKAQKVVPAKASAGAENGFMSLRKSELQEADKPMKLVCRKSKEKEMRAFFGTMAEYKIKEDGEIQITVPQISGPQFFGWLTAMGKDVHILKPKKTAAAYRDYLKTLAKEYKGV</sequence>
<dbReference type="AlphaFoldDB" id="A0A414J6B5"/>
<gene>
    <name evidence="1" type="ORF">DW740_09085</name>
</gene>
<dbReference type="InterPro" id="IPR036390">
    <property type="entry name" value="WH_DNA-bd_sf"/>
</dbReference>
<evidence type="ECO:0000313" key="2">
    <source>
        <dbReference type="Proteomes" id="UP000283745"/>
    </source>
</evidence>
<proteinExistence type="predicted"/>
<comment type="caution">
    <text evidence="1">The sequence shown here is derived from an EMBL/GenBank/DDBJ whole genome shotgun (WGS) entry which is preliminary data.</text>
</comment>
<dbReference type="SUPFAM" id="SSF46785">
    <property type="entry name" value="Winged helix' DNA-binding domain"/>
    <property type="match status" value="1"/>
</dbReference>
<reference evidence="1 2" key="1">
    <citation type="submission" date="2018-08" db="EMBL/GenBank/DDBJ databases">
        <title>A genome reference for cultivated species of the human gut microbiota.</title>
        <authorList>
            <person name="Zou Y."/>
            <person name="Xue W."/>
            <person name="Luo G."/>
        </authorList>
    </citation>
    <scope>NUCLEOTIDE SEQUENCE [LARGE SCALE GENOMIC DNA]</scope>
    <source>
        <strain evidence="1 2">AM28-23</strain>
    </source>
</reference>
<name>A0A414J6B5_9FIRM</name>
<organism evidence="1 2">
    <name type="scientific">Blautia obeum</name>
    <dbReference type="NCBI Taxonomy" id="40520"/>
    <lineage>
        <taxon>Bacteria</taxon>
        <taxon>Bacillati</taxon>
        <taxon>Bacillota</taxon>
        <taxon>Clostridia</taxon>
        <taxon>Lachnospirales</taxon>
        <taxon>Lachnospiraceae</taxon>
        <taxon>Blautia</taxon>
    </lineage>
</organism>
<accession>A0A414J6B5</accession>